<protein>
    <submittedName>
        <fullName evidence="15">OmpA family protein</fullName>
    </submittedName>
</protein>
<keyword evidence="9" id="KW-1015">Disulfide bond</keyword>
<evidence type="ECO:0000256" key="4">
    <source>
        <dbReference type="ARBA" id="ARBA00022452"/>
    </source>
</evidence>
<comment type="subcellular location">
    <subcellularLocation>
        <location evidence="1">Cell outer membrane</location>
        <topology evidence="1">Multi-pass membrane protein</topology>
    </subcellularLocation>
</comment>
<keyword evidence="10" id="KW-0998">Cell outer membrane</keyword>
<dbReference type="PROSITE" id="PS51123">
    <property type="entry name" value="OMPA_2"/>
    <property type="match status" value="1"/>
</dbReference>
<feature type="domain" description="OmpA-like" evidence="14">
    <location>
        <begin position="208"/>
        <end position="336"/>
    </location>
</feature>
<evidence type="ECO:0000313" key="16">
    <source>
        <dbReference type="Proteomes" id="UP001630969"/>
    </source>
</evidence>
<evidence type="ECO:0000256" key="3">
    <source>
        <dbReference type="ARBA" id="ARBA00022448"/>
    </source>
</evidence>
<keyword evidence="5" id="KW-0812">Transmembrane</keyword>
<accession>A0ABW9GQE9</accession>
<evidence type="ECO:0000256" key="11">
    <source>
        <dbReference type="PROSITE-ProRule" id="PRU00473"/>
    </source>
</evidence>
<dbReference type="Proteomes" id="UP001630969">
    <property type="component" value="Unassembled WGS sequence"/>
</dbReference>
<evidence type="ECO:0000256" key="10">
    <source>
        <dbReference type="ARBA" id="ARBA00023237"/>
    </source>
</evidence>
<keyword evidence="6" id="KW-0406">Ion transport</keyword>
<dbReference type="SUPFAM" id="SSF56925">
    <property type="entry name" value="OMPA-like"/>
    <property type="match status" value="1"/>
</dbReference>
<evidence type="ECO:0000256" key="7">
    <source>
        <dbReference type="ARBA" id="ARBA00023114"/>
    </source>
</evidence>
<keyword evidence="8 11" id="KW-0472">Membrane</keyword>
<evidence type="ECO:0000256" key="8">
    <source>
        <dbReference type="ARBA" id="ARBA00023136"/>
    </source>
</evidence>
<evidence type="ECO:0000256" key="12">
    <source>
        <dbReference type="SAM" id="MobiDB-lite"/>
    </source>
</evidence>
<dbReference type="PRINTS" id="PR01022">
    <property type="entry name" value="OUTRMMBRANEA"/>
</dbReference>
<evidence type="ECO:0000259" key="14">
    <source>
        <dbReference type="PROSITE" id="PS51123"/>
    </source>
</evidence>
<keyword evidence="13" id="KW-0732">Signal</keyword>
<dbReference type="Gene3D" id="2.40.160.20">
    <property type="match status" value="1"/>
</dbReference>
<evidence type="ECO:0000256" key="2">
    <source>
        <dbReference type="ARBA" id="ARBA00005710"/>
    </source>
</evidence>
<keyword evidence="4" id="KW-1134">Transmembrane beta strand</keyword>
<dbReference type="PANTHER" id="PTHR30329">
    <property type="entry name" value="STATOR ELEMENT OF FLAGELLAR MOTOR COMPLEX"/>
    <property type="match status" value="1"/>
</dbReference>
<dbReference type="Pfam" id="PF00691">
    <property type="entry name" value="OmpA"/>
    <property type="match status" value="1"/>
</dbReference>
<feature type="chain" id="PRO_5047385717" evidence="13">
    <location>
        <begin position="25"/>
        <end position="355"/>
    </location>
</feature>
<dbReference type="InterPro" id="IPR006664">
    <property type="entry name" value="OMP_bac"/>
</dbReference>
<feature type="signal peptide" evidence="13">
    <location>
        <begin position="1"/>
        <end position="24"/>
    </location>
</feature>
<dbReference type="EMBL" id="JBGXBU010000002">
    <property type="protein sequence ID" value="MFM4893032.1"/>
    <property type="molecule type" value="Genomic_DNA"/>
</dbReference>
<dbReference type="SUPFAM" id="SSF103088">
    <property type="entry name" value="OmpA-like"/>
    <property type="match status" value="1"/>
</dbReference>
<evidence type="ECO:0000256" key="1">
    <source>
        <dbReference type="ARBA" id="ARBA00004571"/>
    </source>
</evidence>
<organism evidence="15 16">
    <name type="scientific">Aeromonas bivalvium</name>
    <dbReference type="NCBI Taxonomy" id="440079"/>
    <lineage>
        <taxon>Bacteria</taxon>
        <taxon>Pseudomonadati</taxon>
        <taxon>Pseudomonadota</taxon>
        <taxon>Gammaproteobacteria</taxon>
        <taxon>Aeromonadales</taxon>
        <taxon>Aeromonadaceae</taxon>
        <taxon>Aeromonas</taxon>
    </lineage>
</organism>
<feature type="region of interest" description="Disordered" evidence="12">
    <location>
        <begin position="336"/>
        <end position="355"/>
    </location>
</feature>
<evidence type="ECO:0000256" key="6">
    <source>
        <dbReference type="ARBA" id="ARBA00023065"/>
    </source>
</evidence>
<name>A0ABW9GQE9_9GAMM</name>
<dbReference type="InterPro" id="IPR036737">
    <property type="entry name" value="OmpA-like_sf"/>
</dbReference>
<dbReference type="Gene3D" id="3.30.1330.60">
    <property type="entry name" value="OmpA-like domain"/>
    <property type="match status" value="1"/>
</dbReference>
<feature type="compositionally biased region" description="Low complexity" evidence="12">
    <location>
        <begin position="340"/>
        <end position="355"/>
    </location>
</feature>
<keyword evidence="16" id="KW-1185">Reference proteome</keyword>
<dbReference type="GeneID" id="97220268"/>
<dbReference type="PROSITE" id="PS01068">
    <property type="entry name" value="OMPA_1"/>
    <property type="match status" value="1"/>
</dbReference>
<proteinExistence type="inferred from homology"/>
<reference evidence="15 16" key="1">
    <citation type="submission" date="2024-09" db="EMBL/GenBank/DDBJ databases">
        <title>Aeromonas strains Genome sequencing and assembly.</title>
        <authorList>
            <person name="Hu X."/>
            <person name="Tang B."/>
        </authorList>
    </citation>
    <scope>NUCLEOTIDE SEQUENCE [LARGE SCALE GENOMIC DNA]</scope>
    <source>
        <strain evidence="15 16">NB23SCDHY001</strain>
    </source>
</reference>
<dbReference type="InterPro" id="IPR011250">
    <property type="entry name" value="OMP/PagP_B-barrel"/>
</dbReference>
<evidence type="ECO:0000256" key="5">
    <source>
        <dbReference type="ARBA" id="ARBA00022692"/>
    </source>
</evidence>
<dbReference type="PANTHER" id="PTHR30329:SF21">
    <property type="entry name" value="LIPOPROTEIN YIAD-RELATED"/>
    <property type="match status" value="1"/>
</dbReference>
<dbReference type="RefSeq" id="WP_408789564.1">
    <property type="nucleotide sequence ID" value="NZ_JBGXBU010000002.1"/>
</dbReference>
<dbReference type="InterPro" id="IPR002368">
    <property type="entry name" value="OmpA"/>
</dbReference>
<dbReference type="InterPro" id="IPR050330">
    <property type="entry name" value="Bact_OuterMem_StrucFunc"/>
</dbReference>
<dbReference type="InterPro" id="IPR006665">
    <property type="entry name" value="OmpA-like"/>
</dbReference>
<keyword evidence="3" id="KW-0813">Transport</keyword>
<dbReference type="InterPro" id="IPR006690">
    <property type="entry name" value="OMPA-like_CS"/>
</dbReference>
<evidence type="ECO:0000256" key="9">
    <source>
        <dbReference type="ARBA" id="ARBA00023157"/>
    </source>
</evidence>
<dbReference type="PRINTS" id="PR01021">
    <property type="entry name" value="OMPADOMAIN"/>
</dbReference>
<comment type="similarity">
    <text evidence="2">Belongs to the outer membrane OOP (TC 1.B.6) superfamily. OmpA family.</text>
</comment>
<keyword evidence="7" id="KW-0626">Porin</keyword>
<gene>
    <name evidence="15" type="ORF">ACEUDJ_09175</name>
</gene>
<comment type="caution">
    <text evidence="15">The sequence shown here is derived from an EMBL/GenBank/DDBJ whole genome shotgun (WGS) entry which is preliminary data.</text>
</comment>
<dbReference type="InterPro" id="IPR000498">
    <property type="entry name" value="OmpA-like_TM_dom"/>
</dbReference>
<dbReference type="CDD" id="cd07185">
    <property type="entry name" value="OmpA_C-like"/>
    <property type="match status" value="1"/>
</dbReference>
<dbReference type="Pfam" id="PF01389">
    <property type="entry name" value="OmpA_membrane"/>
    <property type="match status" value="1"/>
</dbReference>
<evidence type="ECO:0000256" key="13">
    <source>
        <dbReference type="SAM" id="SignalP"/>
    </source>
</evidence>
<evidence type="ECO:0000313" key="15">
    <source>
        <dbReference type="EMBL" id="MFM4893032.1"/>
    </source>
</evidence>
<sequence length="355" mass="37685">MKPSLLSALIAVALTSAASLPVQANDWYLGGGGGVAIGHDIGDLGKDVDKNDTAWSLFAGYNFNENFGAELGYLNTGDWQVDNEQFSSQGATLSAIGRLPIGDVFSLFAEGGAYLYQVDTINGSDNDYAPLLGLGMGARLTDWLDLQARYRYMFRVGDDVDNGKLGSGTDRWVTDASVATLELVFHPNRHAYVAPVVAPMVAAPEPVMVDKRFSLSSDVLFEFNKSSLRAEGSSALADLYQQIVAVNPKDGQITVMGYTDRIGSDEYNQTLSEARAQTVADTLIGMGLPADKVAIQGMGESSPVTGTQCDGIQAKSELIGCLAPDRRVEVRVTGIQSEQTPAPVTAAPATEPMDG</sequence>